<dbReference type="Pfam" id="PF17047">
    <property type="entry name" value="SMP_LBD"/>
    <property type="match status" value="1"/>
</dbReference>
<dbReference type="Pfam" id="PF00168">
    <property type="entry name" value="C2"/>
    <property type="match status" value="3"/>
</dbReference>
<dbReference type="GO" id="GO:0061817">
    <property type="term" value="P:endoplasmic reticulum-plasma membrane tethering"/>
    <property type="evidence" value="ECO:0007669"/>
    <property type="project" value="InterPro"/>
</dbReference>
<keyword evidence="20" id="KW-1185">Reference proteome</keyword>
<dbReference type="GO" id="GO:0008429">
    <property type="term" value="F:phosphatidylethanolamine binding"/>
    <property type="evidence" value="ECO:0007669"/>
    <property type="project" value="TreeGrafter"/>
</dbReference>
<feature type="domain" description="C2" evidence="17">
    <location>
        <begin position="439"/>
        <end position="585"/>
    </location>
</feature>
<name>A0A674AKR7_SALTR</name>
<feature type="region of interest" description="Disordered" evidence="15">
    <location>
        <begin position="1"/>
        <end position="31"/>
    </location>
</feature>
<gene>
    <name evidence="19" type="primary">ESYT2</name>
    <name evidence="19" type="synonym">LOC115169810</name>
</gene>
<dbReference type="GO" id="GO:0035091">
    <property type="term" value="F:phosphatidylinositol binding"/>
    <property type="evidence" value="ECO:0007669"/>
    <property type="project" value="TreeGrafter"/>
</dbReference>
<keyword evidence="14 16" id="KW-0472">Membrane</keyword>
<evidence type="ECO:0000259" key="17">
    <source>
        <dbReference type="PROSITE" id="PS50004"/>
    </source>
</evidence>
<evidence type="ECO:0000256" key="13">
    <source>
        <dbReference type="ARBA" id="ARBA00023121"/>
    </source>
</evidence>
<dbReference type="GO" id="GO:0005886">
    <property type="term" value="C:plasma membrane"/>
    <property type="evidence" value="ECO:0007669"/>
    <property type="project" value="UniProtKB-SubCell"/>
</dbReference>
<dbReference type="FunFam" id="2.60.40.150:FF:000093">
    <property type="entry name" value="Extended synaptotagmin 3"/>
    <property type="match status" value="1"/>
</dbReference>
<evidence type="ECO:0000256" key="2">
    <source>
        <dbReference type="ARBA" id="ARBA00004477"/>
    </source>
</evidence>
<dbReference type="PANTHER" id="PTHR45761">
    <property type="entry name" value="EXTENDED SYNAPTOTAGMIN-LIKE PROTEIN 2, ISOFORM C"/>
    <property type="match status" value="1"/>
</dbReference>
<dbReference type="FunFam" id="2.60.40.150:FF:000025">
    <property type="entry name" value="Extended synaptotagmin 2"/>
    <property type="match status" value="1"/>
</dbReference>
<feature type="region of interest" description="Disordered" evidence="15">
    <location>
        <begin position="618"/>
        <end position="640"/>
    </location>
</feature>
<evidence type="ECO:0000256" key="7">
    <source>
        <dbReference type="ARBA" id="ARBA00022723"/>
    </source>
</evidence>
<feature type="transmembrane region" description="Helical" evidence="16">
    <location>
        <begin position="48"/>
        <end position="77"/>
    </location>
</feature>
<sequence length="863" mass="97083">MTAKENGPTTPSPPVSPTTPIAPVDLGDEPQSSVTDATRMWMKFAKTFIVIFPIYVLGYFEFSFSWVLIGLAIFFWWRRNQGHKNNRLTRALAFLEHEEKTVKQHLSTSELPPWVHFPDVERVEWLNKTVKQMWPYICQFVDKLFRETIEPAVKGANAHLSSFCFTKIDMGDKPLRVNGVKVYTENVDKRQIIMDLEISFVGNTEIDVDIKKYYCRAGIKSIQLHGVLRVVMEPLLGDMPLIGALSVFFLKKPLLDINWTGLTNMLDIPGLNGLCDNLIQDIIYSYLVLPNRITIPLVGEAQLAQLRFPIPKGVLRIHFLEAQDLLGKDKFLGGLIKGKSDPYGVLHIGNQLFQSKVVKENIHPKWNEVYEALVYEHSGPQNLEIELFDEDTDQDDFLGSICDHPAQCVPFQWFVMEEVNTGKLHLKLEWLSLLPTPEKLDQVLTSIKADKGQANDGLSSALLVVYLDSARNLPRNPLEFNHDGLKEASVSKAIKSGKKVSSVPSPFVQFTVGHKTYESKTRYKTNEPVWEEAFTFLIHNPKCQELEVEVKDEKHECSLGTLNLPLVRLLEAEEMTLHQRFPLKNSGPSCTLKIKIALRVLCLEKLIASDQTSSVQVRKASTSNPIPMKRPLVSEPPNPVPVLDLPSSVAASTQELHRRGGDDEPYSGGPVGIGLADAGRSTSNLAISGSQKHLAHRGSTPSIASDISNPYATQELQQRLRELQNGSASNFPLGEVQLTVRHSSQRNKLIVVVHACRNLIAFTDHLSDPYVRLYLLPDKRRSGRRKTHTHKKTLNPVYDQIFEFSVSIVELHRRTLDVAVKNGGNIFSKHKGLLGKVRLDLSSYNSTVYELSEDGLKKPLQQL</sequence>
<dbReference type="Gene3D" id="2.60.40.150">
    <property type="entry name" value="C2 domain"/>
    <property type="match status" value="3"/>
</dbReference>
<dbReference type="InterPro" id="IPR000008">
    <property type="entry name" value="C2_dom"/>
</dbReference>
<comment type="similarity">
    <text evidence="3">Belongs to the extended synaptotagmin family.</text>
</comment>
<evidence type="ECO:0000256" key="3">
    <source>
        <dbReference type="ARBA" id="ARBA00005867"/>
    </source>
</evidence>
<dbReference type="InterPro" id="IPR031468">
    <property type="entry name" value="SMP_LBD"/>
</dbReference>
<dbReference type="GO" id="GO:0031210">
    <property type="term" value="F:phosphatidylcholine binding"/>
    <property type="evidence" value="ECO:0007669"/>
    <property type="project" value="TreeGrafter"/>
</dbReference>
<dbReference type="InterPro" id="IPR037752">
    <property type="entry name" value="C2C_KIAA1228"/>
</dbReference>
<dbReference type="PROSITE" id="PS51847">
    <property type="entry name" value="SMP"/>
    <property type="match status" value="1"/>
</dbReference>
<dbReference type="PANTHER" id="PTHR45761:SF2">
    <property type="entry name" value="EXTENDED SYNAPTOTAGMIN-2"/>
    <property type="match status" value="1"/>
</dbReference>
<dbReference type="GO" id="GO:0005544">
    <property type="term" value="F:calcium-dependent phospholipid binding"/>
    <property type="evidence" value="ECO:0007669"/>
    <property type="project" value="TreeGrafter"/>
</dbReference>
<dbReference type="GO" id="GO:0005789">
    <property type="term" value="C:endoplasmic reticulum membrane"/>
    <property type="evidence" value="ECO:0007669"/>
    <property type="project" value="UniProtKB-SubCell"/>
</dbReference>
<dbReference type="InterPro" id="IPR051634">
    <property type="entry name" value="Extended_Synaptotagmin"/>
</dbReference>
<proteinExistence type="inferred from homology"/>
<dbReference type="InterPro" id="IPR037749">
    <property type="entry name" value="Ext_Synaptotagmin_C2B"/>
</dbReference>
<keyword evidence="4" id="KW-0813">Transport</keyword>
<accession>A0A674AKR7</accession>
<keyword evidence="13" id="KW-0446">Lipid-binding</keyword>
<dbReference type="SMART" id="SM00239">
    <property type="entry name" value="C2"/>
    <property type="match status" value="3"/>
</dbReference>
<evidence type="ECO:0000256" key="4">
    <source>
        <dbReference type="ARBA" id="ARBA00022448"/>
    </source>
</evidence>
<evidence type="ECO:0000256" key="16">
    <source>
        <dbReference type="SAM" id="Phobius"/>
    </source>
</evidence>
<evidence type="ECO:0000256" key="1">
    <source>
        <dbReference type="ARBA" id="ARBA00004202"/>
    </source>
</evidence>
<comment type="subcellular location">
    <subcellularLocation>
        <location evidence="1">Cell membrane</location>
        <topology evidence="1">Peripheral membrane protein</topology>
    </subcellularLocation>
    <subcellularLocation>
        <location evidence="2">Endoplasmic reticulum membrane</location>
        <topology evidence="2">Multi-pass membrane protein</topology>
    </subcellularLocation>
</comment>
<keyword evidence="12" id="KW-0445">Lipid transport</keyword>
<dbReference type="PROSITE" id="PS50004">
    <property type="entry name" value="C2"/>
    <property type="match status" value="3"/>
</dbReference>
<dbReference type="GeneTree" id="ENSGT00940000156086"/>
<feature type="domain" description="C2" evidence="17">
    <location>
        <begin position="297"/>
        <end position="419"/>
    </location>
</feature>
<feature type="domain" description="C2" evidence="17">
    <location>
        <begin position="732"/>
        <end position="855"/>
    </location>
</feature>
<dbReference type="Ensembl" id="ENSSTUT00000062785.1">
    <property type="protein sequence ID" value="ENSSTUP00000059650.1"/>
    <property type="gene ID" value="ENSSTUG00000021964.1"/>
</dbReference>
<dbReference type="GO" id="GO:0006869">
    <property type="term" value="P:lipid transport"/>
    <property type="evidence" value="ECO:0007669"/>
    <property type="project" value="UniProtKB-KW"/>
</dbReference>
<protein>
    <submittedName>
        <fullName evidence="19">Extended synaptotagmin 2</fullName>
    </submittedName>
</protein>
<evidence type="ECO:0000256" key="9">
    <source>
        <dbReference type="ARBA" id="ARBA00022824"/>
    </source>
</evidence>
<dbReference type="CDD" id="cd08391">
    <property type="entry name" value="C2A_C2C_Synaptotagmin_like"/>
    <property type="match status" value="1"/>
</dbReference>
<evidence type="ECO:0000256" key="12">
    <source>
        <dbReference type="ARBA" id="ARBA00023055"/>
    </source>
</evidence>
<dbReference type="Proteomes" id="UP000472277">
    <property type="component" value="Chromosome 31"/>
</dbReference>
<evidence type="ECO:0000256" key="11">
    <source>
        <dbReference type="ARBA" id="ARBA00022989"/>
    </source>
</evidence>
<dbReference type="CDD" id="cd04030">
    <property type="entry name" value="C2C_KIAA1228"/>
    <property type="match status" value="1"/>
</dbReference>
<keyword evidence="7" id="KW-0479">Metal-binding</keyword>
<evidence type="ECO:0000259" key="18">
    <source>
        <dbReference type="PROSITE" id="PS51847"/>
    </source>
</evidence>
<keyword evidence="9" id="KW-0256">Endoplasmic reticulum</keyword>
<reference evidence="19" key="2">
    <citation type="submission" date="2025-09" db="UniProtKB">
        <authorList>
            <consortium name="Ensembl"/>
        </authorList>
    </citation>
    <scope>IDENTIFICATION</scope>
</reference>
<feature type="domain" description="SMP-LTD" evidence="18">
    <location>
        <begin position="119"/>
        <end position="298"/>
    </location>
</feature>
<dbReference type="InterPro" id="IPR039010">
    <property type="entry name" value="Synaptotagmin_SMP"/>
</dbReference>
<dbReference type="InterPro" id="IPR035892">
    <property type="entry name" value="C2_domain_sf"/>
</dbReference>
<evidence type="ECO:0000256" key="14">
    <source>
        <dbReference type="ARBA" id="ARBA00023136"/>
    </source>
</evidence>
<dbReference type="GO" id="GO:0005509">
    <property type="term" value="F:calcium ion binding"/>
    <property type="evidence" value="ECO:0007669"/>
    <property type="project" value="TreeGrafter"/>
</dbReference>
<evidence type="ECO:0000256" key="15">
    <source>
        <dbReference type="SAM" id="MobiDB-lite"/>
    </source>
</evidence>
<dbReference type="AlphaFoldDB" id="A0A674AKR7"/>
<keyword evidence="5" id="KW-1003">Cell membrane</keyword>
<evidence type="ECO:0000256" key="6">
    <source>
        <dbReference type="ARBA" id="ARBA00022692"/>
    </source>
</evidence>
<evidence type="ECO:0000256" key="8">
    <source>
        <dbReference type="ARBA" id="ARBA00022737"/>
    </source>
</evidence>
<keyword evidence="10" id="KW-0106">Calcium</keyword>
<keyword evidence="8" id="KW-0677">Repeat</keyword>
<evidence type="ECO:0000313" key="20">
    <source>
        <dbReference type="Proteomes" id="UP000472277"/>
    </source>
</evidence>
<evidence type="ECO:0000256" key="5">
    <source>
        <dbReference type="ARBA" id="ARBA00022475"/>
    </source>
</evidence>
<evidence type="ECO:0000313" key="19">
    <source>
        <dbReference type="Ensembl" id="ENSSTUP00000059650.1"/>
    </source>
</evidence>
<dbReference type="FunFam" id="2.60.40.150:FF:000091">
    <property type="entry name" value="Extended synaptotagmin 2"/>
    <property type="match status" value="1"/>
</dbReference>
<keyword evidence="6 16" id="KW-0812">Transmembrane</keyword>
<dbReference type="SUPFAM" id="SSF49562">
    <property type="entry name" value="C2 domain (Calcium/lipid-binding domain, CaLB)"/>
    <property type="match status" value="3"/>
</dbReference>
<organism evidence="19 20">
    <name type="scientific">Salmo trutta</name>
    <name type="common">Brown trout</name>
    <dbReference type="NCBI Taxonomy" id="8032"/>
    <lineage>
        <taxon>Eukaryota</taxon>
        <taxon>Metazoa</taxon>
        <taxon>Chordata</taxon>
        <taxon>Craniata</taxon>
        <taxon>Vertebrata</taxon>
        <taxon>Euteleostomi</taxon>
        <taxon>Actinopterygii</taxon>
        <taxon>Neopterygii</taxon>
        <taxon>Teleostei</taxon>
        <taxon>Protacanthopterygii</taxon>
        <taxon>Salmoniformes</taxon>
        <taxon>Salmonidae</taxon>
        <taxon>Salmoninae</taxon>
        <taxon>Salmo</taxon>
    </lineage>
</organism>
<keyword evidence="11 16" id="KW-1133">Transmembrane helix</keyword>
<evidence type="ECO:0000256" key="10">
    <source>
        <dbReference type="ARBA" id="ARBA00022837"/>
    </source>
</evidence>
<reference evidence="19" key="1">
    <citation type="submission" date="2025-08" db="UniProtKB">
        <authorList>
            <consortium name="Ensembl"/>
        </authorList>
    </citation>
    <scope>IDENTIFICATION</scope>
</reference>
<dbReference type="InterPro" id="IPR037733">
    <property type="entry name" value="Ext_Synaptotagmin_C2A"/>
</dbReference>
<dbReference type="CDD" id="cd04050">
    <property type="entry name" value="C2B_Synaptotagmin-like"/>
    <property type="match status" value="1"/>
</dbReference>